<evidence type="ECO:0000313" key="3">
    <source>
        <dbReference type="Proteomes" id="UP000011988"/>
    </source>
</evidence>
<dbReference type="AlphaFoldDB" id="M6D0T2"/>
<keyword evidence="1" id="KW-1133">Transmembrane helix</keyword>
<evidence type="ECO:0000256" key="1">
    <source>
        <dbReference type="SAM" id="Phobius"/>
    </source>
</evidence>
<proteinExistence type="predicted"/>
<keyword evidence="1" id="KW-0472">Membrane</keyword>
<evidence type="ECO:0000313" key="2">
    <source>
        <dbReference type="EMBL" id="EMJ97762.1"/>
    </source>
</evidence>
<protein>
    <submittedName>
        <fullName evidence="2">Uncharacterized protein</fullName>
    </submittedName>
</protein>
<accession>M6D0T2</accession>
<dbReference type="Proteomes" id="UP000011988">
    <property type="component" value="Unassembled WGS sequence"/>
</dbReference>
<organism evidence="2 3">
    <name type="scientific">Leptospira alstonii serovar Sichuan str. 79601</name>
    <dbReference type="NCBI Taxonomy" id="1218565"/>
    <lineage>
        <taxon>Bacteria</taxon>
        <taxon>Pseudomonadati</taxon>
        <taxon>Spirochaetota</taxon>
        <taxon>Spirochaetia</taxon>
        <taxon>Leptospirales</taxon>
        <taxon>Leptospiraceae</taxon>
        <taxon>Leptospira</taxon>
    </lineage>
</organism>
<name>M6D0T2_9LEPT</name>
<gene>
    <name evidence="2" type="ORF">LEP1GSC194_1958</name>
</gene>
<sequence length="44" mass="4845">MISSTSLGIVKSIFFPLAESLAHGIFFLTALPKTYIHKSEEFDG</sequence>
<dbReference type="PATRIC" id="fig|1218565.3.peg.458"/>
<keyword evidence="1" id="KW-0812">Transmembrane</keyword>
<dbReference type="EMBL" id="ANIK01000007">
    <property type="protein sequence ID" value="EMJ97762.1"/>
    <property type="molecule type" value="Genomic_DNA"/>
</dbReference>
<comment type="caution">
    <text evidence="2">The sequence shown here is derived from an EMBL/GenBank/DDBJ whole genome shotgun (WGS) entry which is preliminary data.</text>
</comment>
<reference evidence="2 3" key="1">
    <citation type="submission" date="2013-01" db="EMBL/GenBank/DDBJ databases">
        <authorList>
            <person name="Harkins D.M."/>
            <person name="Durkin A.S."/>
            <person name="Brinkac L.M."/>
            <person name="Haft D.H."/>
            <person name="Selengut J.D."/>
            <person name="Sanka R."/>
            <person name="DePew J."/>
            <person name="Purushe J."/>
            <person name="Galloway R.L."/>
            <person name="Vinetz J.M."/>
            <person name="Sutton G.G."/>
            <person name="Nierman W.C."/>
            <person name="Fouts D.E."/>
        </authorList>
    </citation>
    <scope>NUCLEOTIDE SEQUENCE [LARGE SCALE GENOMIC DNA]</scope>
    <source>
        <strain evidence="2 3">79601</strain>
    </source>
</reference>
<feature type="transmembrane region" description="Helical" evidence="1">
    <location>
        <begin position="12"/>
        <end position="31"/>
    </location>
</feature>